<dbReference type="FunFam" id="3.40.50.720:FF:000031">
    <property type="entry name" value="Glutamyl-tRNA reductase"/>
    <property type="match status" value="1"/>
</dbReference>
<sequence>MNLAVIGINYNNTPIDIREKVSFSKSQKYKACSYLIERGISEVIIVSTCNRSEIYICSDKINNHINEVIDFYKNFFEVQIVAEYIFIKKDKEAISHIYNVAAGLDSMILGEDQILGQVKEALIYSMENKFSRKILNKLFREAITSAKKIKSKLKISETPISMVYIAIKLLEKNIGTLKGKKACIIGAGEMGRLALKHLVNEELDEIFVANRTYNNVIDLLHEFPKIKPIEYEKKYEVLNKVDILITATSAPHLVIKKENLENIKQDIYIMDLALPRDVEKTVGDIENIHLYDVDDFKNISDSNKIKRKELSLIAKDSIDSYVYEFNQWMKSLKVDNTIKDLNDRCKDIKDEYLGYIAKRIDLNERDKEILEKMLFGALKKVVKEPILKLKKLKDEEEINKYIKSLNELFKF</sequence>
<dbReference type="NCBIfam" id="TIGR01035">
    <property type="entry name" value="hemA"/>
    <property type="match status" value="1"/>
</dbReference>
<feature type="active site" description="Nucleophile" evidence="9 10">
    <location>
        <position position="49"/>
    </location>
</feature>
<dbReference type="SUPFAM" id="SSF69075">
    <property type="entry name" value="Glutamyl tRNA-reductase dimerization domain"/>
    <property type="match status" value="1"/>
</dbReference>
<dbReference type="PROSITE" id="PS00747">
    <property type="entry name" value="GLUTR"/>
    <property type="match status" value="1"/>
</dbReference>
<dbReference type="RefSeq" id="WP_039256086.1">
    <property type="nucleotide sequence ID" value="NZ_JENJ01000063.1"/>
</dbReference>
<dbReference type="EC" id="1.2.1.70" evidence="3 9"/>
<proteinExistence type="inferred from homology"/>
<evidence type="ECO:0000256" key="4">
    <source>
        <dbReference type="ARBA" id="ARBA00022857"/>
    </source>
</evidence>
<evidence type="ECO:0000259" key="16">
    <source>
        <dbReference type="Pfam" id="PF01488"/>
    </source>
</evidence>
<comment type="catalytic activity">
    <reaction evidence="7 9 14">
        <text>(S)-4-amino-5-oxopentanoate + tRNA(Glu) + NADP(+) = L-glutamyl-tRNA(Glu) + NADPH + H(+)</text>
        <dbReference type="Rhea" id="RHEA:12344"/>
        <dbReference type="Rhea" id="RHEA-COMP:9663"/>
        <dbReference type="Rhea" id="RHEA-COMP:9680"/>
        <dbReference type="ChEBI" id="CHEBI:15378"/>
        <dbReference type="ChEBI" id="CHEBI:57501"/>
        <dbReference type="ChEBI" id="CHEBI:57783"/>
        <dbReference type="ChEBI" id="CHEBI:58349"/>
        <dbReference type="ChEBI" id="CHEBI:78442"/>
        <dbReference type="ChEBI" id="CHEBI:78520"/>
        <dbReference type="EC" id="1.2.1.70"/>
    </reaction>
</comment>
<evidence type="ECO:0000256" key="10">
    <source>
        <dbReference type="PIRSR" id="PIRSR000445-1"/>
    </source>
</evidence>
<feature type="binding site" evidence="9 12">
    <location>
        <begin position="186"/>
        <end position="191"/>
    </location>
    <ligand>
        <name>NADP(+)</name>
        <dbReference type="ChEBI" id="CHEBI:58349"/>
    </ligand>
</feature>
<dbReference type="PANTHER" id="PTHR43013:SF1">
    <property type="entry name" value="GLUTAMYL-TRNA REDUCTASE"/>
    <property type="match status" value="1"/>
</dbReference>
<protein>
    <recommendedName>
        <fullName evidence="8 9">Glutamyl-tRNA reductase</fullName>
        <shortName evidence="9">GluTR</shortName>
        <ecNumber evidence="3 9">1.2.1.70</ecNumber>
    </recommendedName>
</protein>
<evidence type="ECO:0000256" key="13">
    <source>
        <dbReference type="PIRSR" id="PIRSR000445-4"/>
    </source>
</evidence>
<reference evidence="18 19" key="1">
    <citation type="submission" date="2014-01" db="EMBL/GenBank/DDBJ databases">
        <title>Plasmidome dynamics in the species complex Clostridium novyi sensu lato converts strains of independent lineages into distinctly different pathogens.</title>
        <authorList>
            <person name="Skarin H."/>
            <person name="Segerman B."/>
        </authorList>
    </citation>
    <scope>NUCLEOTIDE SEQUENCE [LARGE SCALE GENOMIC DNA]</scope>
    <source>
        <strain evidence="18 19">4552</strain>
    </source>
</reference>
<dbReference type="InterPro" id="IPR036291">
    <property type="entry name" value="NAD(P)-bd_dom_sf"/>
</dbReference>
<comment type="similarity">
    <text evidence="2 9 14">Belongs to the glutamyl-tRNA reductase family.</text>
</comment>
<dbReference type="Pfam" id="PF05201">
    <property type="entry name" value="GlutR_N"/>
    <property type="match status" value="1"/>
</dbReference>
<evidence type="ECO:0000256" key="11">
    <source>
        <dbReference type="PIRSR" id="PIRSR000445-2"/>
    </source>
</evidence>
<gene>
    <name evidence="9" type="primary">hemA</name>
    <name evidence="18" type="ORF">Z968_11195</name>
</gene>
<evidence type="ECO:0000256" key="3">
    <source>
        <dbReference type="ARBA" id="ARBA00012970"/>
    </source>
</evidence>
<evidence type="ECO:0000256" key="12">
    <source>
        <dbReference type="PIRSR" id="PIRSR000445-3"/>
    </source>
</evidence>
<organism evidence="18 19">
    <name type="scientific">Clostridium novyi A str. 4552</name>
    <dbReference type="NCBI Taxonomy" id="1444289"/>
    <lineage>
        <taxon>Bacteria</taxon>
        <taxon>Bacillati</taxon>
        <taxon>Bacillota</taxon>
        <taxon>Clostridia</taxon>
        <taxon>Eubacteriales</taxon>
        <taxon>Clostridiaceae</taxon>
        <taxon>Clostridium</taxon>
    </lineage>
</organism>
<comment type="domain">
    <text evidence="9">Possesses an unusual extended V-shaped dimeric structure with each monomer consisting of three distinct domains arranged along a curved 'spinal' alpha-helix. The N-terminal catalytic domain specifically recognizes the glutamate moiety of the substrate. The second domain is the NADPH-binding domain, and the third C-terminal domain is responsible for dimerization.</text>
</comment>
<dbReference type="PIRSF" id="PIRSF000445">
    <property type="entry name" value="4pyrrol_synth_GluRdtase"/>
    <property type="match status" value="1"/>
</dbReference>
<evidence type="ECO:0000259" key="17">
    <source>
        <dbReference type="Pfam" id="PF05201"/>
    </source>
</evidence>
<feature type="domain" description="Tetrapyrrole biosynthesis glutamyl-tRNA reductase dimerisation" evidence="15">
    <location>
        <begin position="314"/>
        <end position="410"/>
    </location>
</feature>
<dbReference type="InterPro" id="IPR018214">
    <property type="entry name" value="GluRdtase_CS"/>
</dbReference>
<dbReference type="GO" id="GO:0019353">
    <property type="term" value="P:protoporphyrinogen IX biosynthetic process from glutamate"/>
    <property type="evidence" value="ECO:0007669"/>
    <property type="project" value="TreeGrafter"/>
</dbReference>
<feature type="domain" description="Quinate/shikimate 5-dehydrogenase/glutamyl-tRNA reductase" evidence="16">
    <location>
        <begin position="169"/>
        <end position="299"/>
    </location>
</feature>
<evidence type="ECO:0000256" key="8">
    <source>
        <dbReference type="ARBA" id="ARBA00068659"/>
    </source>
</evidence>
<dbReference type="InterPro" id="IPR000343">
    <property type="entry name" value="4pyrrol_synth_GluRdtase"/>
</dbReference>
<comment type="miscellaneous">
    <text evidence="9">During catalysis, the active site Cys acts as a nucleophile attacking the alpha-carbonyl group of tRNA-bound glutamate with the formation of a thioester intermediate between enzyme and glutamate, and the concomitant release of tRNA(Glu). The thioester intermediate is finally reduced by direct hydride transfer from NADPH, to form the product GSA.</text>
</comment>
<dbReference type="Gene3D" id="3.40.50.720">
    <property type="entry name" value="NAD(P)-binding Rossmann-like Domain"/>
    <property type="match status" value="1"/>
</dbReference>
<feature type="binding site" evidence="9 11">
    <location>
        <position position="117"/>
    </location>
    <ligand>
        <name>substrate</name>
    </ligand>
</feature>
<feature type="binding site" evidence="9 11">
    <location>
        <begin position="111"/>
        <end position="113"/>
    </location>
    <ligand>
        <name>substrate</name>
    </ligand>
</feature>
<dbReference type="Gene3D" id="3.30.460.30">
    <property type="entry name" value="Glutamyl-tRNA reductase, N-terminal domain"/>
    <property type="match status" value="1"/>
</dbReference>
<evidence type="ECO:0000259" key="15">
    <source>
        <dbReference type="Pfam" id="PF00745"/>
    </source>
</evidence>
<evidence type="ECO:0000256" key="6">
    <source>
        <dbReference type="ARBA" id="ARBA00023244"/>
    </source>
</evidence>
<evidence type="ECO:0000256" key="14">
    <source>
        <dbReference type="RuleBase" id="RU000584"/>
    </source>
</evidence>
<dbReference type="UniPathway" id="UPA00251">
    <property type="reaction ID" value="UER00316"/>
</dbReference>
<dbReference type="InterPro" id="IPR036453">
    <property type="entry name" value="GluRdtase_dimer_dom_sf"/>
</dbReference>
<evidence type="ECO:0000256" key="2">
    <source>
        <dbReference type="ARBA" id="ARBA00005916"/>
    </source>
</evidence>
<dbReference type="SUPFAM" id="SSF69742">
    <property type="entry name" value="Glutamyl tRNA-reductase catalytic, N-terminal domain"/>
    <property type="match status" value="1"/>
</dbReference>
<comment type="pathway">
    <text evidence="1 9 14">Porphyrin-containing compound metabolism; protoporphyrin-IX biosynthesis; 5-aminolevulinate from L-glutamyl-tRNA(Glu): step 1/2.</text>
</comment>
<feature type="binding site" evidence="9 11">
    <location>
        <begin position="48"/>
        <end position="51"/>
    </location>
    <ligand>
        <name>substrate</name>
    </ligand>
</feature>
<dbReference type="InterPro" id="IPR015895">
    <property type="entry name" value="4pyrrol_synth_GluRdtase_N"/>
</dbReference>
<dbReference type="PANTHER" id="PTHR43013">
    <property type="entry name" value="GLUTAMYL-TRNA REDUCTASE"/>
    <property type="match status" value="1"/>
</dbReference>
<dbReference type="EMBL" id="JENJ01000063">
    <property type="protein sequence ID" value="KGM94697.1"/>
    <property type="molecule type" value="Genomic_DNA"/>
</dbReference>
<name>A0A0A0I1P1_CLONO</name>
<keyword evidence="6 9" id="KW-0627">Porphyrin biosynthesis</keyword>
<dbReference type="OrthoDB" id="110209at2"/>
<dbReference type="InterPro" id="IPR015896">
    <property type="entry name" value="4pyrrol_synth_GluRdtase_dimer"/>
</dbReference>
<keyword evidence="5 9" id="KW-0560">Oxidoreductase</keyword>
<dbReference type="FunFam" id="3.30.460.30:FF:000001">
    <property type="entry name" value="Glutamyl-tRNA reductase"/>
    <property type="match status" value="1"/>
</dbReference>
<comment type="subunit">
    <text evidence="9">Homodimer.</text>
</comment>
<evidence type="ECO:0000256" key="9">
    <source>
        <dbReference type="HAMAP-Rule" id="MF_00087"/>
    </source>
</evidence>
<comment type="function">
    <text evidence="9">Catalyzes the NADPH-dependent reduction of glutamyl-tRNA(Glu) to glutamate 1-semialdehyde (GSA).</text>
</comment>
<accession>A0A0A0I1P1</accession>
<dbReference type="HAMAP" id="MF_00087">
    <property type="entry name" value="Glu_tRNA_reductase"/>
    <property type="match status" value="1"/>
</dbReference>
<dbReference type="GO" id="GO:0008883">
    <property type="term" value="F:glutamyl-tRNA reductase activity"/>
    <property type="evidence" value="ECO:0007669"/>
    <property type="project" value="UniProtKB-UniRule"/>
</dbReference>
<evidence type="ECO:0000313" key="19">
    <source>
        <dbReference type="Proteomes" id="UP000030012"/>
    </source>
</evidence>
<feature type="binding site" evidence="9 11">
    <location>
        <position position="106"/>
    </location>
    <ligand>
        <name>substrate</name>
    </ligand>
</feature>
<dbReference type="GO" id="GO:0050661">
    <property type="term" value="F:NADP binding"/>
    <property type="evidence" value="ECO:0007669"/>
    <property type="project" value="InterPro"/>
</dbReference>
<evidence type="ECO:0000256" key="5">
    <source>
        <dbReference type="ARBA" id="ARBA00023002"/>
    </source>
</evidence>
<dbReference type="Pfam" id="PF00745">
    <property type="entry name" value="GlutR_dimer"/>
    <property type="match status" value="1"/>
</dbReference>
<feature type="domain" description="Glutamyl-tRNA reductase N-terminal" evidence="17">
    <location>
        <begin position="6"/>
        <end position="152"/>
    </location>
</feature>
<evidence type="ECO:0000256" key="1">
    <source>
        <dbReference type="ARBA" id="ARBA00005059"/>
    </source>
</evidence>
<dbReference type="AlphaFoldDB" id="A0A0A0I1P1"/>
<dbReference type="Proteomes" id="UP000030012">
    <property type="component" value="Unassembled WGS sequence"/>
</dbReference>
<dbReference type="InterPro" id="IPR006151">
    <property type="entry name" value="Shikm_DH/Glu-tRNA_Rdtase"/>
</dbReference>
<dbReference type="Pfam" id="PF01488">
    <property type="entry name" value="Shikimate_DH"/>
    <property type="match status" value="1"/>
</dbReference>
<dbReference type="SUPFAM" id="SSF51735">
    <property type="entry name" value="NAD(P)-binding Rossmann-fold domains"/>
    <property type="match status" value="1"/>
</dbReference>
<feature type="site" description="Important for activity" evidence="9 13">
    <location>
        <position position="96"/>
    </location>
</feature>
<evidence type="ECO:0000256" key="7">
    <source>
        <dbReference type="ARBA" id="ARBA00047464"/>
    </source>
</evidence>
<dbReference type="CDD" id="cd05213">
    <property type="entry name" value="NAD_bind_Glutamyl_tRNA_reduct"/>
    <property type="match status" value="1"/>
</dbReference>
<evidence type="ECO:0000313" key="18">
    <source>
        <dbReference type="EMBL" id="KGM94697.1"/>
    </source>
</evidence>
<dbReference type="InterPro" id="IPR036343">
    <property type="entry name" value="GluRdtase_N_sf"/>
</dbReference>
<comment type="caution">
    <text evidence="18">The sequence shown here is derived from an EMBL/GenBank/DDBJ whole genome shotgun (WGS) entry which is preliminary data.</text>
</comment>
<keyword evidence="4 9" id="KW-0521">NADP</keyword>